<keyword evidence="2" id="KW-0456">Lyase</keyword>
<dbReference type="GO" id="GO:0005737">
    <property type="term" value="C:cytoplasm"/>
    <property type="evidence" value="ECO:0007669"/>
    <property type="project" value="TreeGrafter"/>
</dbReference>
<name>A0AAN7H7B9_9PEZI</name>
<dbReference type="AlphaFoldDB" id="A0AAN7H7B9"/>
<comment type="caution">
    <text evidence="4">The sequence shown here is derived from an EMBL/GenBank/DDBJ whole genome shotgun (WGS) entry which is preliminary data.</text>
</comment>
<evidence type="ECO:0000313" key="4">
    <source>
        <dbReference type="EMBL" id="KAK4233718.1"/>
    </source>
</evidence>
<organism evidence="4 5">
    <name type="scientific">Achaetomium macrosporum</name>
    <dbReference type="NCBI Taxonomy" id="79813"/>
    <lineage>
        <taxon>Eukaryota</taxon>
        <taxon>Fungi</taxon>
        <taxon>Dikarya</taxon>
        <taxon>Ascomycota</taxon>
        <taxon>Pezizomycotina</taxon>
        <taxon>Sordariomycetes</taxon>
        <taxon>Sordariomycetidae</taxon>
        <taxon>Sordariales</taxon>
        <taxon>Chaetomiaceae</taxon>
        <taxon>Achaetomium</taxon>
    </lineage>
</organism>
<dbReference type="PANTHER" id="PTHR30502">
    <property type="entry name" value="2-KETO-3-DEOXY-L-RHAMNONATE ALDOLASE"/>
    <property type="match status" value="1"/>
</dbReference>
<dbReference type="InterPro" id="IPR005000">
    <property type="entry name" value="Aldolase/citrate-lyase_domain"/>
</dbReference>
<dbReference type="InterPro" id="IPR015813">
    <property type="entry name" value="Pyrv/PenolPyrv_kinase-like_dom"/>
</dbReference>
<evidence type="ECO:0000259" key="3">
    <source>
        <dbReference type="Pfam" id="PF03328"/>
    </source>
</evidence>
<dbReference type="Proteomes" id="UP001303760">
    <property type="component" value="Unassembled WGS sequence"/>
</dbReference>
<dbReference type="GO" id="GO:0046872">
    <property type="term" value="F:metal ion binding"/>
    <property type="evidence" value="ECO:0007669"/>
    <property type="project" value="UniProtKB-KW"/>
</dbReference>
<reference evidence="4" key="1">
    <citation type="journal article" date="2023" name="Mol. Phylogenet. Evol.">
        <title>Genome-scale phylogeny and comparative genomics of the fungal order Sordariales.</title>
        <authorList>
            <person name="Hensen N."/>
            <person name="Bonometti L."/>
            <person name="Westerberg I."/>
            <person name="Brannstrom I.O."/>
            <person name="Guillou S."/>
            <person name="Cros-Aarteil S."/>
            <person name="Calhoun S."/>
            <person name="Haridas S."/>
            <person name="Kuo A."/>
            <person name="Mondo S."/>
            <person name="Pangilinan J."/>
            <person name="Riley R."/>
            <person name="LaButti K."/>
            <person name="Andreopoulos B."/>
            <person name="Lipzen A."/>
            <person name="Chen C."/>
            <person name="Yan M."/>
            <person name="Daum C."/>
            <person name="Ng V."/>
            <person name="Clum A."/>
            <person name="Steindorff A."/>
            <person name="Ohm R.A."/>
            <person name="Martin F."/>
            <person name="Silar P."/>
            <person name="Natvig D.O."/>
            <person name="Lalanne C."/>
            <person name="Gautier V."/>
            <person name="Ament-Velasquez S.L."/>
            <person name="Kruys A."/>
            <person name="Hutchinson M.I."/>
            <person name="Powell A.J."/>
            <person name="Barry K."/>
            <person name="Miller A.N."/>
            <person name="Grigoriev I.V."/>
            <person name="Debuchy R."/>
            <person name="Gladieux P."/>
            <person name="Hiltunen Thoren M."/>
            <person name="Johannesson H."/>
        </authorList>
    </citation>
    <scope>NUCLEOTIDE SEQUENCE</scope>
    <source>
        <strain evidence="4">CBS 532.94</strain>
    </source>
</reference>
<feature type="domain" description="HpcH/HpaI aldolase/citrate lyase" evidence="3">
    <location>
        <begin position="58"/>
        <end position="275"/>
    </location>
</feature>
<proteinExistence type="predicted"/>
<keyword evidence="5" id="KW-1185">Reference proteome</keyword>
<dbReference type="InterPro" id="IPR040442">
    <property type="entry name" value="Pyrv_kinase-like_dom_sf"/>
</dbReference>
<evidence type="ECO:0000313" key="5">
    <source>
        <dbReference type="Proteomes" id="UP001303760"/>
    </source>
</evidence>
<dbReference type="Gene3D" id="3.20.20.60">
    <property type="entry name" value="Phosphoenolpyruvate-binding domains"/>
    <property type="match status" value="1"/>
</dbReference>
<dbReference type="InterPro" id="IPR050251">
    <property type="entry name" value="HpcH-HpaI_aldolase"/>
</dbReference>
<gene>
    <name evidence="4" type="ORF">C8A03DRAFT_38549</name>
</gene>
<sequence>MTSKSYPEQPALHTTAQHRAAMLTYPANLREALRQAQADPTKTLLGVAQGIPSVFVTKVLASTKPDFIWLDVEHAMFDRLTLFDAIQAAQHHSEGKSMVLVRVPKHDETALTTALDAGAAGIIIPHCESAQEVKDKIRESFYPPLGERSFSPWTFTPGISDASLYPNDAFNIQTSNRHVCIIPQVESVKGIENIEEIAAVEGVAGLMFGPGDFSIDAGLELKLGGEPHPTFISAMEKFVAAGKKYGKPLVGAAQVPQMIPMMIQQGYGVIAVVFDYWGLANMVHNGLKEAKAILDNAADSESKTEDQAAANGVNGKA</sequence>
<dbReference type="EMBL" id="MU860490">
    <property type="protein sequence ID" value="KAK4233718.1"/>
    <property type="molecule type" value="Genomic_DNA"/>
</dbReference>
<evidence type="ECO:0000256" key="1">
    <source>
        <dbReference type="ARBA" id="ARBA00022723"/>
    </source>
</evidence>
<keyword evidence="1" id="KW-0479">Metal-binding</keyword>
<dbReference type="Pfam" id="PF03328">
    <property type="entry name" value="HpcH_HpaI"/>
    <property type="match status" value="1"/>
</dbReference>
<evidence type="ECO:0000256" key="2">
    <source>
        <dbReference type="ARBA" id="ARBA00023239"/>
    </source>
</evidence>
<dbReference type="SUPFAM" id="SSF51621">
    <property type="entry name" value="Phosphoenolpyruvate/pyruvate domain"/>
    <property type="match status" value="1"/>
</dbReference>
<protein>
    <submittedName>
        <fullName evidence="4">Macrophomate synthase</fullName>
    </submittedName>
</protein>
<dbReference type="GO" id="GO:0016832">
    <property type="term" value="F:aldehyde-lyase activity"/>
    <property type="evidence" value="ECO:0007669"/>
    <property type="project" value="TreeGrafter"/>
</dbReference>
<reference evidence="4" key="2">
    <citation type="submission" date="2023-05" db="EMBL/GenBank/DDBJ databases">
        <authorList>
            <consortium name="Lawrence Berkeley National Laboratory"/>
            <person name="Steindorff A."/>
            <person name="Hensen N."/>
            <person name="Bonometti L."/>
            <person name="Westerberg I."/>
            <person name="Brannstrom I.O."/>
            <person name="Guillou S."/>
            <person name="Cros-Aarteil S."/>
            <person name="Calhoun S."/>
            <person name="Haridas S."/>
            <person name="Kuo A."/>
            <person name="Mondo S."/>
            <person name="Pangilinan J."/>
            <person name="Riley R."/>
            <person name="Labutti K."/>
            <person name="Andreopoulos B."/>
            <person name="Lipzen A."/>
            <person name="Chen C."/>
            <person name="Yanf M."/>
            <person name="Daum C."/>
            <person name="Ng V."/>
            <person name="Clum A."/>
            <person name="Ohm R."/>
            <person name="Martin F."/>
            <person name="Silar P."/>
            <person name="Natvig D."/>
            <person name="Lalanne C."/>
            <person name="Gautier V."/>
            <person name="Ament-Velasquez S.L."/>
            <person name="Kruys A."/>
            <person name="Hutchinson M.I."/>
            <person name="Powell A.J."/>
            <person name="Barry K."/>
            <person name="Miller A.N."/>
            <person name="Grigoriev I.V."/>
            <person name="Debuchy R."/>
            <person name="Gladieux P."/>
            <person name="Thoren M.H."/>
            <person name="Johannesson H."/>
        </authorList>
    </citation>
    <scope>NUCLEOTIDE SEQUENCE</scope>
    <source>
        <strain evidence="4">CBS 532.94</strain>
    </source>
</reference>
<accession>A0AAN7H7B9</accession>
<dbReference type="PANTHER" id="PTHR30502:SF8">
    <property type="entry name" value="SYNTHASE, PUTATIVE-RELATED"/>
    <property type="match status" value="1"/>
</dbReference>